<comment type="caution">
    <text evidence="3">The sequence shown here is derived from an EMBL/GenBank/DDBJ whole genome shotgun (WGS) entry which is preliminary data.</text>
</comment>
<dbReference type="InterPro" id="IPR000836">
    <property type="entry name" value="PRTase_dom"/>
</dbReference>
<dbReference type="Pfam" id="PF00156">
    <property type="entry name" value="Pribosyltran"/>
    <property type="match status" value="1"/>
</dbReference>
<dbReference type="Proteomes" id="UP000648182">
    <property type="component" value="Unassembled WGS sequence"/>
</dbReference>
<reference evidence="3 4" key="1">
    <citation type="submission" date="2020-08" db="EMBL/GenBank/DDBJ databases">
        <title>A Genomic Blueprint of the Chicken Gut Microbiome.</title>
        <authorList>
            <person name="Gilroy R."/>
            <person name="Ravi A."/>
            <person name="Getino M."/>
            <person name="Pursley I."/>
            <person name="Horton D.L."/>
            <person name="Alikhan N.-F."/>
            <person name="Baker D."/>
            <person name="Gharbi K."/>
            <person name="Hall N."/>
            <person name="Watson M."/>
            <person name="Adriaenssens E.M."/>
            <person name="Foster-Nyarko E."/>
            <person name="Jarju S."/>
            <person name="Secka A."/>
            <person name="Antonio M."/>
            <person name="Oren A."/>
            <person name="Chaudhuri R."/>
            <person name="La Ragione R.M."/>
            <person name="Hildebrand F."/>
            <person name="Pallen M.J."/>
        </authorList>
    </citation>
    <scope>NUCLEOTIDE SEQUENCE [LARGE SCALE GENOMIC DNA]</scope>
    <source>
        <strain evidence="3 4">Sa1BUA2</strain>
    </source>
</reference>
<evidence type="ECO:0000259" key="2">
    <source>
        <dbReference type="Pfam" id="PF00156"/>
    </source>
</evidence>
<dbReference type="PANTHER" id="PTHR47505:SF1">
    <property type="entry name" value="DNA UTILIZATION PROTEIN YHGH"/>
    <property type="match status" value="1"/>
</dbReference>
<keyword evidence="4" id="KW-1185">Reference proteome</keyword>
<dbReference type="EMBL" id="JACSPV010000007">
    <property type="protein sequence ID" value="MBD8004675.1"/>
    <property type="molecule type" value="Genomic_DNA"/>
</dbReference>
<sequence>MNNHCLYCDTVIQEDMSWIKLLFGSPEERLCKTCRGNLAVIEEPICRKCSRSLVELEREYIHVDMCHDCFRWEEDPKWAGILAQNVSIYQYNHFLKELLARYKYRGDYVLAKVFSQDIRKAFSKTSSDLVVPIPLSRERLLERGFNQAAALAREAGLETFDALHRIHGEKQSKKSRDERIYLKQVFKVNLNESVSGKNILLIDDIYTTGSTLHHAAHALKEAGAKSVAALTLARG</sequence>
<gene>
    <name evidence="3" type="ORF">H9631_06235</name>
</gene>
<evidence type="ECO:0000256" key="1">
    <source>
        <dbReference type="ARBA" id="ARBA00008007"/>
    </source>
</evidence>
<accession>A0ABR8VIR7</accession>
<dbReference type="PANTHER" id="PTHR47505">
    <property type="entry name" value="DNA UTILIZATION PROTEIN YHGH"/>
    <property type="match status" value="1"/>
</dbReference>
<dbReference type="CDD" id="cd06223">
    <property type="entry name" value="PRTases_typeI"/>
    <property type="match status" value="1"/>
</dbReference>
<organism evidence="3 4">
    <name type="scientific">Bacillus norwichensis</name>
    <dbReference type="NCBI Taxonomy" id="2762217"/>
    <lineage>
        <taxon>Bacteria</taxon>
        <taxon>Bacillati</taxon>
        <taxon>Bacillota</taxon>
        <taxon>Bacilli</taxon>
        <taxon>Bacillales</taxon>
        <taxon>Bacillaceae</taxon>
        <taxon>Bacillus</taxon>
    </lineage>
</organism>
<evidence type="ECO:0000313" key="4">
    <source>
        <dbReference type="Proteomes" id="UP000648182"/>
    </source>
</evidence>
<feature type="domain" description="Phosphoribosyltransferase" evidence="2">
    <location>
        <begin position="141"/>
        <end position="233"/>
    </location>
</feature>
<dbReference type="RefSeq" id="WP_191811009.1">
    <property type="nucleotide sequence ID" value="NZ_JACSPV010000007.1"/>
</dbReference>
<protein>
    <submittedName>
        <fullName evidence="3">ComF family protein</fullName>
    </submittedName>
</protein>
<evidence type="ECO:0000313" key="3">
    <source>
        <dbReference type="EMBL" id="MBD8004675.1"/>
    </source>
</evidence>
<dbReference type="SUPFAM" id="SSF53271">
    <property type="entry name" value="PRTase-like"/>
    <property type="match status" value="1"/>
</dbReference>
<comment type="similarity">
    <text evidence="1">Belongs to the ComF/GntX family.</text>
</comment>
<proteinExistence type="inferred from homology"/>
<dbReference type="InterPro" id="IPR029057">
    <property type="entry name" value="PRTase-like"/>
</dbReference>
<dbReference type="InterPro" id="IPR051910">
    <property type="entry name" value="ComF/GntX_DNA_util-trans"/>
</dbReference>
<dbReference type="Gene3D" id="3.40.50.2020">
    <property type="match status" value="1"/>
</dbReference>
<name>A0ABR8VIR7_9BACI</name>